<name>A0AAE1QRM9_9SOLA</name>
<protein>
    <recommendedName>
        <fullName evidence="4">Protein kinase domain-containing protein</fullName>
    </recommendedName>
</protein>
<gene>
    <name evidence="5" type="ORF">RND71_043406</name>
</gene>
<keyword evidence="1" id="KW-0677">Repeat</keyword>
<dbReference type="PIRSF" id="PIRSF000654">
    <property type="entry name" value="Integrin-linked_kinase"/>
    <property type="match status" value="1"/>
</dbReference>
<dbReference type="InterPro" id="IPR002110">
    <property type="entry name" value="Ankyrin_rpt"/>
</dbReference>
<dbReference type="SUPFAM" id="SSF56112">
    <property type="entry name" value="Protein kinase-like (PK-like)"/>
    <property type="match status" value="1"/>
</dbReference>
<dbReference type="SMART" id="SM00248">
    <property type="entry name" value="ANK"/>
    <property type="match status" value="3"/>
</dbReference>
<evidence type="ECO:0000256" key="1">
    <source>
        <dbReference type="ARBA" id="ARBA00022737"/>
    </source>
</evidence>
<dbReference type="InterPro" id="IPR001245">
    <property type="entry name" value="Ser-Thr/Tyr_kinase_cat_dom"/>
</dbReference>
<feature type="repeat" description="ANK" evidence="3">
    <location>
        <begin position="33"/>
        <end position="65"/>
    </location>
</feature>
<dbReference type="Gene3D" id="1.25.40.20">
    <property type="entry name" value="Ankyrin repeat-containing domain"/>
    <property type="match status" value="1"/>
</dbReference>
<dbReference type="PANTHER" id="PTHR24171">
    <property type="entry name" value="ANKYRIN REPEAT DOMAIN-CONTAINING PROTEIN 39-RELATED"/>
    <property type="match status" value="1"/>
</dbReference>
<feature type="repeat" description="ANK" evidence="3">
    <location>
        <begin position="99"/>
        <end position="131"/>
    </location>
</feature>
<comment type="caution">
    <text evidence="5">The sequence shown here is derived from an EMBL/GenBank/DDBJ whole genome shotgun (WGS) entry which is preliminary data.</text>
</comment>
<feature type="domain" description="Protein kinase" evidence="4">
    <location>
        <begin position="48"/>
        <end position="374"/>
    </location>
</feature>
<dbReference type="Pfam" id="PF07714">
    <property type="entry name" value="PK_Tyr_Ser-Thr"/>
    <property type="match status" value="1"/>
</dbReference>
<dbReference type="GO" id="GO:0005524">
    <property type="term" value="F:ATP binding"/>
    <property type="evidence" value="ECO:0007669"/>
    <property type="project" value="InterPro"/>
</dbReference>
<proteinExistence type="predicted"/>
<evidence type="ECO:0000259" key="4">
    <source>
        <dbReference type="PROSITE" id="PS50011"/>
    </source>
</evidence>
<sequence>MEDIYQWCRDGNSLQVRVWLDEIKNDMNAGDDHGFSPLHWAAKEGHLFIVQMLLNKGAMVNATNMGNDTALHLASAHGHLECVQLILKNQAEVNAQNEHGNTPLHYACFWGYQSIAELLVSNGALISLCNKYDEIPLDNCKDNFAADLKQLASSLRQNVDSRIQFKKQSSNLTKNRSKDATLSRHSGIPIEELDLEEKLAVTISGETWVGNWQNNKIVAKFLNLGENPSNDIIKRATRSFLDEYPKLRIFSHPNIDKDLTAKINMADTKFSFQDKNKFYHPAWMSPEQLSKKPCEINQKASDMWSFGILLWEIVTRQVPFAEYSPTEIGMKIALEELRLSIPHSISIHLIRLIRICMNEDAGKRPTFEQIIPILEKISRA</sequence>
<dbReference type="PROSITE" id="PS50088">
    <property type="entry name" value="ANK_REPEAT"/>
    <property type="match status" value="3"/>
</dbReference>
<evidence type="ECO:0000256" key="3">
    <source>
        <dbReference type="PROSITE-ProRule" id="PRU00023"/>
    </source>
</evidence>
<dbReference type="Pfam" id="PF12796">
    <property type="entry name" value="Ank_2"/>
    <property type="match status" value="1"/>
</dbReference>
<dbReference type="SUPFAM" id="SSF48403">
    <property type="entry name" value="Ankyrin repeat"/>
    <property type="match status" value="1"/>
</dbReference>
<dbReference type="InterPro" id="IPR036770">
    <property type="entry name" value="Ankyrin_rpt-contain_sf"/>
</dbReference>
<dbReference type="InterPro" id="IPR011009">
    <property type="entry name" value="Kinase-like_dom_sf"/>
</dbReference>
<dbReference type="GO" id="GO:0004672">
    <property type="term" value="F:protein kinase activity"/>
    <property type="evidence" value="ECO:0007669"/>
    <property type="project" value="InterPro"/>
</dbReference>
<organism evidence="5 6">
    <name type="scientific">Anisodus tanguticus</name>
    <dbReference type="NCBI Taxonomy" id="243964"/>
    <lineage>
        <taxon>Eukaryota</taxon>
        <taxon>Viridiplantae</taxon>
        <taxon>Streptophyta</taxon>
        <taxon>Embryophyta</taxon>
        <taxon>Tracheophyta</taxon>
        <taxon>Spermatophyta</taxon>
        <taxon>Magnoliopsida</taxon>
        <taxon>eudicotyledons</taxon>
        <taxon>Gunneridae</taxon>
        <taxon>Pentapetalae</taxon>
        <taxon>asterids</taxon>
        <taxon>lamiids</taxon>
        <taxon>Solanales</taxon>
        <taxon>Solanaceae</taxon>
        <taxon>Solanoideae</taxon>
        <taxon>Hyoscyameae</taxon>
        <taxon>Anisodus</taxon>
    </lineage>
</organism>
<keyword evidence="2 3" id="KW-0040">ANK repeat</keyword>
<dbReference type="FunFam" id="1.25.40.20:FF:000050">
    <property type="entry name" value="integrin-linked protein kinase"/>
    <property type="match status" value="1"/>
</dbReference>
<keyword evidence="6" id="KW-1185">Reference proteome</keyword>
<evidence type="ECO:0000313" key="5">
    <source>
        <dbReference type="EMBL" id="KAK4336857.1"/>
    </source>
</evidence>
<dbReference type="PROSITE" id="PS50297">
    <property type="entry name" value="ANK_REP_REGION"/>
    <property type="match status" value="3"/>
</dbReference>
<evidence type="ECO:0000256" key="2">
    <source>
        <dbReference type="ARBA" id="ARBA00023043"/>
    </source>
</evidence>
<feature type="repeat" description="ANK" evidence="3">
    <location>
        <begin position="66"/>
        <end position="98"/>
    </location>
</feature>
<dbReference type="EMBL" id="JAVYJV010000083">
    <property type="protein sequence ID" value="KAK4336857.1"/>
    <property type="molecule type" value="Genomic_DNA"/>
</dbReference>
<evidence type="ECO:0000313" key="6">
    <source>
        <dbReference type="Proteomes" id="UP001291623"/>
    </source>
</evidence>
<dbReference type="InterPro" id="IPR000719">
    <property type="entry name" value="Prot_kinase_dom"/>
</dbReference>
<reference evidence="5" key="1">
    <citation type="submission" date="2023-12" db="EMBL/GenBank/DDBJ databases">
        <title>Genome assembly of Anisodus tanguticus.</title>
        <authorList>
            <person name="Wang Y.-J."/>
        </authorList>
    </citation>
    <scope>NUCLEOTIDE SEQUENCE</scope>
    <source>
        <strain evidence="5">KB-2021</strain>
        <tissue evidence="5">Leaf</tissue>
    </source>
</reference>
<dbReference type="Gene3D" id="1.10.510.10">
    <property type="entry name" value="Transferase(Phosphotransferase) domain 1"/>
    <property type="match status" value="1"/>
</dbReference>
<dbReference type="AlphaFoldDB" id="A0AAE1QRM9"/>
<dbReference type="Pfam" id="PF00023">
    <property type="entry name" value="Ank"/>
    <property type="match status" value="1"/>
</dbReference>
<dbReference type="Proteomes" id="UP001291623">
    <property type="component" value="Unassembled WGS sequence"/>
</dbReference>
<accession>A0AAE1QRM9</accession>
<dbReference type="PROSITE" id="PS50011">
    <property type="entry name" value="PROTEIN_KINASE_DOM"/>
    <property type="match status" value="1"/>
</dbReference>